<evidence type="ECO:0008006" key="3">
    <source>
        <dbReference type="Google" id="ProtNLM"/>
    </source>
</evidence>
<dbReference type="PANTHER" id="PTHR20908">
    <property type="entry name" value="LD15586P"/>
    <property type="match status" value="1"/>
</dbReference>
<proteinExistence type="predicted"/>
<comment type="caution">
    <text evidence="1">The sequence shown here is derived from an EMBL/GenBank/DDBJ whole genome shotgun (WGS) entry which is preliminary data.</text>
</comment>
<gene>
    <name evidence="1" type="ORF">AAFF_G00055250</name>
</gene>
<reference evidence="1" key="1">
    <citation type="journal article" date="2023" name="Science">
        <title>Genome structures resolve the early diversification of teleost fishes.</title>
        <authorList>
            <person name="Parey E."/>
            <person name="Louis A."/>
            <person name="Montfort J."/>
            <person name="Bouchez O."/>
            <person name="Roques C."/>
            <person name="Iampietro C."/>
            <person name="Lluch J."/>
            <person name="Castinel A."/>
            <person name="Donnadieu C."/>
            <person name="Desvignes T."/>
            <person name="Floi Bucao C."/>
            <person name="Jouanno E."/>
            <person name="Wen M."/>
            <person name="Mejri S."/>
            <person name="Dirks R."/>
            <person name="Jansen H."/>
            <person name="Henkel C."/>
            <person name="Chen W.J."/>
            <person name="Zahm M."/>
            <person name="Cabau C."/>
            <person name="Klopp C."/>
            <person name="Thompson A.W."/>
            <person name="Robinson-Rechavi M."/>
            <person name="Braasch I."/>
            <person name="Lecointre G."/>
            <person name="Bobe J."/>
            <person name="Postlethwait J.H."/>
            <person name="Berthelot C."/>
            <person name="Roest Crollius H."/>
            <person name="Guiguen Y."/>
        </authorList>
    </citation>
    <scope>NUCLEOTIDE SEQUENCE</scope>
    <source>
        <strain evidence="1">NC1722</strain>
    </source>
</reference>
<organism evidence="1 2">
    <name type="scientific">Aldrovandia affinis</name>
    <dbReference type="NCBI Taxonomy" id="143900"/>
    <lineage>
        <taxon>Eukaryota</taxon>
        <taxon>Metazoa</taxon>
        <taxon>Chordata</taxon>
        <taxon>Craniata</taxon>
        <taxon>Vertebrata</taxon>
        <taxon>Euteleostomi</taxon>
        <taxon>Actinopterygii</taxon>
        <taxon>Neopterygii</taxon>
        <taxon>Teleostei</taxon>
        <taxon>Notacanthiformes</taxon>
        <taxon>Halosauridae</taxon>
        <taxon>Aldrovandia</taxon>
    </lineage>
</organism>
<dbReference type="AlphaFoldDB" id="A0AAD7S109"/>
<dbReference type="PANTHER" id="PTHR20908:SF4">
    <property type="entry name" value="SI:DKEY-5I3.5"/>
    <property type="match status" value="1"/>
</dbReference>
<evidence type="ECO:0000313" key="2">
    <source>
        <dbReference type="Proteomes" id="UP001221898"/>
    </source>
</evidence>
<dbReference type="InterPro" id="IPR008547">
    <property type="entry name" value="DUF829_TMEM53"/>
</dbReference>
<sequence>MGNLVGEEGAIKRSRSARAGDVYELNVAFQFERESSLSAVTMSSQLAAVAGGTIHKISRSITFYPNELVEEPVPPPCEARPLLVLFPWLGARPRALSKYCAIYFKAGFDVLIVESEVSQFLWPRWGMDHAAKVLEVLQSDRFVCCPLLVHAFSIGGYTFTNMLVHMSRDSQRYRHLNARIRGHIYDSLVVGSLERMVVGHCIGFEQIYLPAVRRSDPMGGPGLFLDFKRYTVDYFTAGIRVFLNSPITTPALFFFCENDVLCDHRALDDLIEDWRRQGTVVQSRKWAESTHAGHLLQHSQEYLSSLEDFLGTLNILNTNVN</sequence>
<accession>A0AAD7S109</accession>
<dbReference type="InterPro" id="IPR029058">
    <property type="entry name" value="AB_hydrolase_fold"/>
</dbReference>
<name>A0AAD7S109_9TELE</name>
<dbReference type="EMBL" id="JAINUG010000131">
    <property type="protein sequence ID" value="KAJ8393992.1"/>
    <property type="molecule type" value="Genomic_DNA"/>
</dbReference>
<dbReference type="GO" id="GO:0017171">
    <property type="term" value="F:serine hydrolase activity"/>
    <property type="evidence" value="ECO:0007669"/>
    <property type="project" value="TreeGrafter"/>
</dbReference>
<protein>
    <recommendedName>
        <fullName evidence="3">Transmembrane protein 53</fullName>
    </recommendedName>
</protein>
<dbReference type="Pfam" id="PF05705">
    <property type="entry name" value="DUF829"/>
    <property type="match status" value="2"/>
</dbReference>
<evidence type="ECO:0000313" key="1">
    <source>
        <dbReference type="EMBL" id="KAJ8393992.1"/>
    </source>
</evidence>
<dbReference type="SUPFAM" id="SSF53474">
    <property type="entry name" value="alpha/beta-Hydrolases"/>
    <property type="match status" value="1"/>
</dbReference>
<dbReference type="Proteomes" id="UP001221898">
    <property type="component" value="Unassembled WGS sequence"/>
</dbReference>
<keyword evidence="2" id="KW-1185">Reference proteome</keyword>